<protein>
    <submittedName>
        <fullName evidence="1">Uncharacterized protein</fullName>
    </submittedName>
</protein>
<proteinExistence type="predicted"/>
<dbReference type="AlphaFoldDB" id="A0A2T8KXD3"/>
<organism evidence="1">
    <name type="scientific">Panicum hallii</name>
    <dbReference type="NCBI Taxonomy" id="206008"/>
    <lineage>
        <taxon>Eukaryota</taxon>
        <taxon>Viridiplantae</taxon>
        <taxon>Streptophyta</taxon>
        <taxon>Embryophyta</taxon>
        <taxon>Tracheophyta</taxon>
        <taxon>Spermatophyta</taxon>
        <taxon>Magnoliopsida</taxon>
        <taxon>Liliopsida</taxon>
        <taxon>Poales</taxon>
        <taxon>Poaceae</taxon>
        <taxon>PACMAD clade</taxon>
        <taxon>Panicoideae</taxon>
        <taxon>Panicodae</taxon>
        <taxon>Paniceae</taxon>
        <taxon>Panicinae</taxon>
        <taxon>Panicum</taxon>
        <taxon>Panicum sect. Panicum</taxon>
    </lineage>
</organism>
<dbReference type="Gramene" id="PVH66834">
    <property type="protein sequence ID" value="PVH66834"/>
    <property type="gene ID" value="PAHAL_1G362900"/>
</dbReference>
<gene>
    <name evidence="1" type="ORF">PAHAL_1G362900</name>
</gene>
<evidence type="ECO:0000313" key="1">
    <source>
        <dbReference type="EMBL" id="PVH66834.1"/>
    </source>
</evidence>
<sequence>MATATSPGAAVRSTRRVTAAPVVLRPASLRCALQRSCGSQLFATDITGAMFVWLCRVGSCFPDRRCMDHRILTDTGGVACTHPWSIGNDSYQQKSERTEADAEQVLLNCRQLNG</sequence>
<accession>A0A2T8KXD3</accession>
<dbReference type="EMBL" id="CM008046">
    <property type="protein sequence ID" value="PVH66834.1"/>
    <property type="molecule type" value="Genomic_DNA"/>
</dbReference>
<reference evidence="1" key="1">
    <citation type="submission" date="2018-04" db="EMBL/GenBank/DDBJ databases">
        <title>WGS assembly of Panicum hallii.</title>
        <authorList>
            <person name="Lovell J."/>
            <person name="Jenkins J."/>
            <person name="Lowry D."/>
            <person name="Mamidi S."/>
            <person name="Sreedasyam A."/>
            <person name="Weng X."/>
            <person name="Barry K."/>
            <person name="Bonette J."/>
            <person name="Campitelli B."/>
            <person name="Daum C."/>
            <person name="Gordon S."/>
            <person name="Gould B."/>
            <person name="Lipzen A."/>
            <person name="Macqueen A."/>
            <person name="Palacio-Mejia J."/>
            <person name="Plott C."/>
            <person name="Shakirov E."/>
            <person name="Shu S."/>
            <person name="Yoshinaga Y."/>
            <person name="Zane M."/>
            <person name="Rokhsar D."/>
            <person name="Grimwood J."/>
            <person name="Schmutz J."/>
            <person name="Juenger T."/>
        </authorList>
    </citation>
    <scope>NUCLEOTIDE SEQUENCE [LARGE SCALE GENOMIC DNA]</scope>
    <source>
        <strain evidence="1">FIL2</strain>
    </source>
</reference>
<dbReference type="Proteomes" id="UP000243499">
    <property type="component" value="Chromosome 1"/>
</dbReference>
<name>A0A2T8KXD3_9POAL</name>